<dbReference type="InterPro" id="IPR013320">
    <property type="entry name" value="ConA-like_dom_sf"/>
</dbReference>
<dbReference type="Gene3D" id="2.60.120.200">
    <property type="match status" value="1"/>
</dbReference>
<keyword evidence="6" id="KW-1015">Disulfide bond</keyword>
<dbReference type="InterPro" id="IPR001733">
    <property type="entry name" value="Peptidase_S26B"/>
</dbReference>
<feature type="region of interest" description="Disordered" evidence="8">
    <location>
        <begin position="155"/>
        <end position="250"/>
    </location>
</feature>
<keyword evidence="12" id="KW-1185">Reference proteome</keyword>
<accession>A0ABQ3ZGM4</accession>
<keyword evidence="2 9" id="KW-0812">Transmembrane</keyword>
<evidence type="ECO:0000256" key="2">
    <source>
        <dbReference type="ARBA" id="ARBA00022692"/>
    </source>
</evidence>
<organism evidence="11 12">
    <name type="scientific">Winogradskya humida</name>
    <dbReference type="NCBI Taxonomy" id="113566"/>
    <lineage>
        <taxon>Bacteria</taxon>
        <taxon>Bacillati</taxon>
        <taxon>Actinomycetota</taxon>
        <taxon>Actinomycetes</taxon>
        <taxon>Micromonosporales</taxon>
        <taxon>Micromonosporaceae</taxon>
        <taxon>Winogradskya</taxon>
    </lineage>
</organism>
<keyword evidence="4 9" id="KW-1133">Transmembrane helix</keyword>
<dbReference type="EMBL" id="BOMN01000012">
    <property type="protein sequence ID" value="GIE17736.1"/>
    <property type="molecule type" value="Genomic_DNA"/>
</dbReference>
<comment type="subcellular location">
    <subcellularLocation>
        <location evidence="1">Membrane</location>
    </subcellularLocation>
</comment>
<dbReference type="Pfam" id="PF13385">
    <property type="entry name" value="Laminin_G_3"/>
    <property type="match status" value="1"/>
</dbReference>
<evidence type="ECO:0000256" key="7">
    <source>
        <dbReference type="NCBIfam" id="TIGR02228"/>
    </source>
</evidence>
<feature type="domain" description="LamG-like jellyroll fold" evidence="10">
    <location>
        <begin position="370"/>
        <end position="502"/>
    </location>
</feature>
<evidence type="ECO:0000256" key="4">
    <source>
        <dbReference type="ARBA" id="ARBA00022989"/>
    </source>
</evidence>
<feature type="transmembrane region" description="Helical" evidence="9">
    <location>
        <begin position="250"/>
        <end position="269"/>
    </location>
</feature>
<dbReference type="SUPFAM" id="SSF51306">
    <property type="entry name" value="LexA/Signal peptidase"/>
    <property type="match status" value="1"/>
</dbReference>
<evidence type="ECO:0000259" key="10">
    <source>
        <dbReference type="SMART" id="SM00560"/>
    </source>
</evidence>
<feature type="transmembrane region" description="Helical" evidence="9">
    <location>
        <begin position="132"/>
        <end position="150"/>
    </location>
</feature>
<gene>
    <name evidence="11" type="ORF">Ahu01nite_008380</name>
</gene>
<dbReference type="InterPro" id="IPR036286">
    <property type="entry name" value="LexA/Signal_pep-like_sf"/>
</dbReference>
<dbReference type="EC" id="3.4.21.89" evidence="7"/>
<proteinExistence type="predicted"/>
<evidence type="ECO:0000256" key="6">
    <source>
        <dbReference type="ARBA" id="ARBA00023157"/>
    </source>
</evidence>
<dbReference type="Proteomes" id="UP000603200">
    <property type="component" value="Unassembled WGS sequence"/>
</dbReference>
<dbReference type="SUPFAM" id="SSF49899">
    <property type="entry name" value="Concanavalin A-like lectins/glucanases"/>
    <property type="match status" value="1"/>
</dbReference>
<keyword evidence="3" id="KW-0732">Signal</keyword>
<name>A0ABQ3ZGM4_9ACTN</name>
<dbReference type="RefSeq" id="WP_203835022.1">
    <property type="nucleotide sequence ID" value="NZ_BAAATV010000001.1"/>
</dbReference>
<dbReference type="CDD" id="cd06462">
    <property type="entry name" value="Peptidase_S24_S26"/>
    <property type="match status" value="1"/>
</dbReference>
<protein>
    <recommendedName>
        <fullName evidence="7">Signal peptidase I</fullName>
        <ecNumber evidence="7">3.4.21.89</ecNumber>
    </recommendedName>
</protein>
<dbReference type="Gene3D" id="2.10.109.10">
    <property type="entry name" value="Umud Fragment, subunit A"/>
    <property type="match status" value="1"/>
</dbReference>
<dbReference type="InterPro" id="IPR006558">
    <property type="entry name" value="LamG-like"/>
</dbReference>
<evidence type="ECO:0000256" key="5">
    <source>
        <dbReference type="ARBA" id="ARBA00023136"/>
    </source>
</evidence>
<evidence type="ECO:0000256" key="1">
    <source>
        <dbReference type="ARBA" id="ARBA00004370"/>
    </source>
</evidence>
<feature type="transmembrane region" description="Helical" evidence="9">
    <location>
        <begin position="12"/>
        <end position="34"/>
    </location>
</feature>
<evidence type="ECO:0000313" key="11">
    <source>
        <dbReference type="EMBL" id="GIE17736.1"/>
    </source>
</evidence>
<dbReference type="NCBIfam" id="TIGR02228">
    <property type="entry name" value="sigpep_I_arch"/>
    <property type="match status" value="1"/>
</dbReference>
<feature type="compositionally biased region" description="Low complexity" evidence="8">
    <location>
        <begin position="160"/>
        <end position="178"/>
    </location>
</feature>
<evidence type="ECO:0000256" key="3">
    <source>
        <dbReference type="ARBA" id="ARBA00022729"/>
    </source>
</evidence>
<sequence>MTWPGVVGRGLLVMVVTTVLTLTAWTVVPLLWGWQAYTVTSGSMAPLVRPGDVVLASPRIGAGPKVGQVVVIAPAAAGGQPVTHRVVELLPDGRFRTRGDANAQADSRLVAKDQLIGLGRVVVPLAGLVRLHGGRIAPALAGLAVIMFALTRRRRPRPPAAGQPRRAATEPRGPAAAEPRGRATVEPHRATVPSDDPPAQGEPAVEDRPADSGSPKFRSKRKRVSGHATTRKRPRGAVKKRRGTRRRNRPRAGVALLAVLGIVVGTGLARPGTGAVYSAISPTQANAWKSSYFYTTAIKASAPVSYWRMGGTSTTSVADEMGTVPLALYGTPAVGAAGAVSVDPNAATKFKNGTGRSYAGVTNAAHSITGPMTVAAWTDGVANTNWRLVFKGGPGTNKLNYLLSWSSDSGVDMRFLVDAGGVRQEVKSKWPTTGGYHFVVGVYDGTAAKLYIDGVMTATKAAGGTLAVDTTLPLTVSEDNASTGLNGSVDEVAIWSRALTDTQISTFYALARQ</sequence>
<feature type="compositionally biased region" description="Basic residues" evidence="8">
    <location>
        <begin position="217"/>
        <end position="250"/>
    </location>
</feature>
<keyword evidence="5 9" id="KW-0472">Membrane</keyword>
<evidence type="ECO:0000256" key="9">
    <source>
        <dbReference type="SAM" id="Phobius"/>
    </source>
</evidence>
<evidence type="ECO:0000256" key="8">
    <source>
        <dbReference type="SAM" id="MobiDB-lite"/>
    </source>
</evidence>
<evidence type="ECO:0000313" key="12">
    <source>
        <dbReference type="Proteomes" id="UP000603200"/>
    </source>
</evidence>
<dbReference type="SMART" id="SM00560">
    <property type="entry name" value="LamGL"/>
    <property type="match status" value="1"/>
</dbReference>
<feature type="compositionally biased region" description="Basic and acidic residues" evidence="8">
    <location>
        <begin position="179"/>
        <end position="189"/>
    </location>
</feature>
<reference evidence="11 12" key="1">
    <citation type="submission" date="2021-01" db="EMBL/GenBank/DDBJ databases">
        <title>Whole genome shotgun sequence of Actinoplanes humidus NBRC 14915.</title>
        <authorList>
            <person name="Komaki H."/>
            <person name="Tamura T."/>
        </authorList>
    </citation>
    <scope>NUCLEOTIDE SEQUENCE [LARGE SCALE GENOMIC DNA]</scope>
    <source>
        <strain evidence="11 12">NBRC 14915</strain>
    </source>
</reference>
<comment type="caution">
    <text evidence="11">The sequence shown here is derived from an EMBL/GenBank/DDBJ whole genome shotgun (WGS) entry which is preliminary data.</text>
</comment>